<dbReference type="Pfam" id="PF01593">
    <property type="entry name" value="Amino_oxidase"/>
    <property type="match status" value="1"/>
</dbReference>
<dbReference type="InterPro" id="IPR050703">
    <property type="entry name" value="Flavin_MAO"/>
</dbReference>
<dbReference type="InterPro" id="IPR036188">
    <property type="entry name" value="FAD/NAD-bd_sf"/>
</dbReference>
<dbReference type="RefSeq" id="WP_338544962.1">
    <property type="nucleotide sequence ID" value="NZ_CP145723.1"/>
</dbReference>
<evidence type="ECO:0000259" key="2">
    <source>
        <dbReference type="Pfam" id="PF01593"/>
    </source>
</evidence>
<dbReference type="SUPFAM" id="SSF54373">
    <property type="entry name" value="FAD-linked reductases, C-terminal domain"/>
    <property type="match status" value="1"/>
</dbReference>
<evidence type="ECO:0000313" key="4">
    <source>
        <dbReference type="Proteomes" id="UP001372714"/>
    </source>
</evidence>
<dbReference type="Pfam" id="PF13450">
    <property type="entry name" value="NAD_binding_8"/>
    <property type="match status" value="1"/>
</dbReference>
<dbReference type="Gene3D" id="3.50.50.60">
    <property type="entry name" value="FAD/NAD(P)-binding domain"/>
    <property type="match status" value="2"/>
</dbReference>
<reference evidence="3 4" key="1">
    <citation type="submission" date="2024-02" db="EMBL/GenBank/DDBJ databases">
        <title>The whole genome sequence of Pseudomonas benzopyrenica MLY92.</title>
        <authorList>
            <person name="Liu Y."/>
        </authorList>
    </citation>
    <scope>NUCLEOTIDE SEQUENCE [LARGE SCALE GENOMIC DNA]</scope>
    <source>
        <strain evidence="3 4">MLY92</strain>
    </source>
</reference>
<dbReference type="PANTHER" id="PTHR43563">
    <property type="entry name" value="AMINE OXIDASE"/>
    <property type="match status" value="1"/>
</dbReference>
<comment type="similarity">
    <text evidence="1">Belongs to the flavin monoamine oxidase family.</text>
</comment>
<dbReference type="InterPro" id="IPR002937">
    <property type="entry name" value="Amino_oxidase"/>
</dbReference>
<dbReference type="EMBL" id="CP145723">
    <property type="protein sequence ID" value="WWM65513.1"/>
    <property type="molecule type" value="Genomic_DNA"/>
</dbReference>
<dbReference type="PANTHER" id="PTHR43563:SF1">
    <property type="entry name" value="AMINE OXIDASE [FLAVIN-CONTAINING] B"/>
    <property type="match status" value="1"/>
</dbReference>
<keyword evidence="4" id="KW-1185">Reference proteome</keyword>
<dbReference type="SUPFAM" id="SSF51905">
    <property type="entry name" value="FAD/NAD(P)-binding domain"/>
    <property type="match status" value="1"/>
</dbReference>
<organism evidence="3 4">
    <name type="scientific">Pseudomonas benzopyrenica</name>
    <dbReference type="NCBI Taxonomy" id="2993566"/>
    <lineage>
        <taxon>Bacteria</taxon>
        <taxon>Pseudomonadati</taxon>
        <taxon>Pseudomonadota</taxon>
        <taxon>Gammaproteobacteria</taxon>
        <taxon>Pseudomonadales</taxon>
        <taxon>Pseudomonadaceae</taxon>
        <taxon>Pseudomonas</taxon>
    </lineage>
</organism>
<gene>
    <name evidence="3" type="ORF">V6W80_17565</name>
</gene>
<name>A0ABZ2FMR8_9PSED</name>
<protein>
    <submittedName>
        <fullName evidence="3">FAD-dependent oxidoreductase</fullName>
    </submittedName>
</protein>
<evidence type="ECO:0000313" key="3">
    <source>
        <dbReference type="EMBL" id="WWM65513.1"/>
    </source>
</evidence>
<evidence type="ECO:0000256" key="1">
    <source>
        <dbReference type="ARBA" id="ARBA00005995"/>
    </source>
</evidence>
<proteinExistence type="inferred from homology"/>
<sequence>MTQKTARIAIVGGGLSGLYAAYALEAQGISDYVVLEARSVLGGRIVSIPAAKTKISESPSSNSAMDKFDLGPSWFWPDLQPQLHRLVQELRLPYYQQYESGSMLLEQYAAKPSVAMSGYESSPASMRLEGGMAALITALRSYVNAHRVHSGQTVKRLSFEGDQVAVTCEASSGQTTIWNVEHVLLALPPRLAISSITFTPELPEDICASWRATSTWMAPHAKYFAVYDTPFWREQGLSGQARSRVGPMGEIHDASIPDGKGALFGFLGVPASTRRNLPESQLRALCRAQLGRMFGETAIKPQEEFYKDWALEAYTATALDINGPALHADAPIAVLKSGLWANKITGIASEWSRQFPGYLAGAIEAAAFGVKAFQKQGAGPLVI</sequence>
<feature type="domain" description="Amine oxidase" evidence="2">
    <location>
        <begin position="117"/>
        <end position="366"/>
    </location>
</feature>
<accession>A0ABZ2FMR8</accession>
<dbReference type="Proteomes" id="UP001372714">
    <property type="component" value="Chromosome"/>
</dbReference>